<proteinExistence type="predicted"/>
<dbReference type="EMBL" id="AJYC02000248">
    <property type="protein sequence ID" value="EKT76489.1"/>
    <property type="molecule type" value="Genomic_DNA"/>
</dbReference>
<dbReference type="RefSeq" id="WP_005265266.1">
    <property type="nucleotide sequence ID" value="NZ_AJYC02000248.1"/>
</dbReference>
<comment type="caution">
    <text evidence="2">The sequence shown here is derived from an EMBL/GenBank/DDBJ whole genome shotgun (WGS) entry which is preliminary data.</text>
</comment>
<accession>K8X4P0</accession>
<feature type="domain" description="Carrier" evidence="1">
    <location>
        <begin position="1"/>
        <end position="42"/>
    </location>
</feature>
<organism evidence="2 3">
    <name type="scientific">Rhodococcus opacus M213</name>
    <dbReference type="NCBI Taxonomy" id="1129896"/>
    <lineage>
        <taxon>Bacteria</taxon>
        <taxon>Bacillati</taxon>
        <taxon>Actinomycetota</taxon>
        <taxon>Actinomycetes</taxon>
        <taxon>Mycobacteriales</taxon>
        <taxon>Nocardiaceae</taxon>
        <taxon>Rhodococcus</taxon>
    </lineage>
</organism>
<dbReference type="Proteomes" id="UP000005951">
    <property type="component" value="Unassembled WGS sequence"/>
</dbReference>
<dbReference type="InterPro" id="IPR029058">
    <property type="entry name" value="AB_hydrolase_fold"/>
</dbReference>
<dbReference type="AlphaFoldDB" id="K8X4P0"/>
<sequence length="67" mass="6989">NSLTATQVVAQINEVAAVAIDVGDFFTAPSVAELATVVDGAHDLREHLPLVSGKREGPPPLSLAQQR</sequence>
<dbReference type="InterPro" id="IPR009081">
    <property type="entry name" value="PP-bd_ACP"/>
</dbReference>
<dbReference type="InterPro" id="IPR036736">
    <property type="entry name" value="ACP-like_sf"/>
</dbReference>
<evidence type="ECO:0000313" key="2">
    <source>
        <dbReference type="EMBL" id="EKT76489.1"/>
    </source>
</evidence>
<dbReference type="Pfam" id="PF00550">
    <property type="entry name" value="PP-binding"/>
    <property type="match status" value="1"/>
</dbReference>
<feature type="non-terminal residue" evidence="2">
    <location>
        <position position="67"/>
    </location>
</feature>
<gene>
    <name evidence="2" type="ORF">WSS_A42500</name>
</gene>
<dbReference type="Gene3D" id="3.40.50.1820">
    <property type="entry name" value="alpha/beta hydrolase"/>
    <property type="match status" value="1"/>
</dbReference>
<protein>
    <submittedName>
        <fullName evidence="2">Non-ribosomal peptide synthetase</fullName>
    </submittedName>
</protein>
<dbReference type="SUPFAM" id="SSF47336">
    <property type="entry name" value="ACP-like"/>
    <property type="match status" value="1"/>
</dbReference>
<evidence type="ECO:0000259" key="1">
    <source>
        <dbReference type="PROSITE" id="PS50075"/>
    </source>
</evidence>
<reference evidence="2 3" key="1">
    <citation type="journal article" date="2013" name="Genome Announc.">
        <title>Draft Genome Sequence of Rhodococcus opacus Strain M213 Shows a Diverse Catabolic Potential.</title>
        <authorList>
            <person name="Pathak A."/>
            <person name="Green S.J."/>
            <person name="Ogram A."/>
            <person name="Chauhan A."/>
        </authorList>
    </citation>
    <scope>NUCLEOTIDE SEQUENCE [LARGE SCALE GENOMIC DNA]</scope>
    <source>
        <strain evidence="2 3">M213</strain>
    </source>
</reference>
<feature type="non-terminal residue" evidence="2">
    <location>
        <position position="1"/>
    </location>
</feature>
<evidence type="ECO:0000313" key="3">
    <source>
        <dbReference type="Proteomes" id="UP000005951"/>
    </source>
</evidence>
<name>K8X4P0_RHOOP</name>
<dbReference type="PROSITE" id="PS50075">
    <property type="entry name" value="CARRIER"/>
    <property type="match status" value="1"/>
</dbReference>